<keyword evidence="2" id="KW-0874">Quinone</keyword>
<feature type="domain" description="NADH-quinone oxidoreductase subunit D" evidence="3">
    <location>
        <begin position="136"/>
        <end position="408"/>
    </location>
</feature>
<comment type="subunit">
    <text evidence="2">NDH-1 is composed of 14 different subunits. Subunits NuoB, C, D, E, F, and G constitute the peripheral sector of the complex.</text>
</comment>
<dbReference type="InterPro" id="IPR001135">
    <property type="entry name" value="NADH_Q_OxRdtase_suD"/>
</dbReference>
<keyword evidence="4" id="KW-0560">Oxidoreductase</keyword>
<organism evidence="4 5">
    <name type="scientific">Campylobacter blaseri</name>
    <dbReference type="NCBI Taxonomy" id="2042961"/>
    <lineage>
        <taxon>Bacteria</taxon>
        <taxon>Pseudomonadati</taxon>
        <taxon>Campylobacterota</taxon>
        <taxon>Epsilonproteobacteria</taxon>
        <taxon>Campylobacterales</taxon>
        <taxon>Campylobacteraceae</taxon>
        <taxon>Campylobacter</taxon>
    </lineage>
</organism>
<dbReference type="HAMAP" id="MF_01358">
    <property type="entry name" value="NDH1_NuoD"/>
    <property type="match status" value="1"/>
</dbReference>
<protein>
    <recommendedName>
        <fullName evidence="2">NADH-quinone oxidoreductase subunit D</fullName>
        <ecNumber evidence="2">7.1.1.-</ecNumber>
    </recommendedName>
    <alternativeName>
        <fullName evidence="2">NADH dehydrogenase I subunit D</fullName>
    </alternativeName>
    <alternativeName>
        <fullName evidence="2">NDH-1 subunit D</fullName>
    </alternativeName>
</protein>
<dbReference type="EMBL" id="PDHH01000003">
    <property type="protein sequence ID" value="PSM52163.1"/>
    <property type="molecule type" value="Genomic_DNA"/>
</dbReference>
<keyword evidence="2" id="KW-0520">NAD</keyword>
<dbReference type="Gene3D" id="1.10.645.10">
    <property type="entry name" value="Cytochrome-c3 Hydrogenase, chain B"/>
    <property type="match status" value="1"/>
</dbReference>
<dbReference type="PANTHER" id="PTHR11993:SF10">
    <property type="entry name" value="NADH DEHYDROGENASE [UBIQUINONE] IRON-SULFUR PROTEIN 2, MITOCHONDRIAL"/>
    <property type="match status" value="1"/>
</dbReference>
<name>A0A2P8R0Y3_9BACT</name>
<dbReference type="AlphaFoldDB" id="A0A2P8R0Y3"/>
<dbReference type="GO" id="GO:0051287">
    <property type="term" value="F:NAD binding"/>
    <property type="evidence" value="ECO:0007669"/>
    <property type="project" value="InterPro"/>
</dbReference>
<keyword evidence="5" id="KW-1185">Reference proteome</keyword>
<proteinExistence type="inferred from homology"/>
<comment type="subcellular location">
    <subcellularLocation>
        <location evidence="2">Cell membrane</location>
        <topology evidence="2">Peripheral membrane protein</topology>
        <orientation evidence="2">Cytoplasmic side</orientation>
    </subcellularLocation>
</comment>
<evidence type="ECO:0000313" key="4">
    <source>
        <dbReference type="EMBL" id="PSM52163.1"/>
    </source>
</evidence>
<accession>A0A2P8R0Y3</accession>
<dbReference type="SUPFAM" id="SSF56762">
    <property type="entry name" value="HydB/Nqo4-like"/>
    <property type="match status" value="1"/>
</dbReference>
<dbReference type="InterPro" id="IPR029014">
    <property type="entry name" value="NiFe-Hase_large"/>
</dbReference>
<evidence type="ECO:0000259" key="3">
    <source>
        <dbReference type="Pfam" id="PF00346"/>
    </source>
</evidence>
<evidence type="ECO:0000256" key="1">
    <source>
        <dbReference type="ARBA" id="ARBA00023136"/>
    </source>
</evidence>
<dbReference type="GO" id="GO:0050136">
    <property type="term" value="F:NADH dehydrogenase (quinone) (non-electrogenic) activity"/>
    <property type="evidence" value="ECO:0007669"/>
    <property type="project" value="UniProtKB-UniRule"/>
</dbReference>
<dbReference type="InterPro" id="IPR022885">
    <property type="entry name" value="NDH1_su_D/H"/>
</dbReference>
<dbReference type="RefSeq" id="WP_106870746.1">
    <property type="nucleotide sequence ID" value="NZ_CP053841.1"/>
</dbReference>
<dbReference type="EC" id="7.1.1.-" evidence="2"/>
<dbReference type="GO" id="GO:0048038">
    <property type="term" value="F:quinone binding"/>
    <property type="evidence" value="ECO:0007669"/>
    <property type="project" value="UniProtKB-KW"/>
</dbReference>
<dbReference type="PANTHER" id="PTHR11993">
    <property type="entry name" value="NADH-UBIQUINONE OXIDOREDUCTASE 49 KDA SUBUNIT"/>
    <property type="match status" value="1"/>
</dbReference>
<dbReference type="GO" id="GO:0005886">
    <property type="term" value="C:plasma membrane"/>
    <property type="evidence" value="ECO:0007669"/>
    <property type="project" value="UniProtKB-SubCell"/>
</dbReference>
<comment type="catalytic activity">
    <reaction evidence="2">
        <text>a quinone + NADH + 5 H(+)(in) = a quinol + NAD(+) + 4 H(+)(out)</text>
        <dbReference type="Rhea" id="RHEA:57888"/>
        <dbReference type="ChEBI" id="CHEBI:15378"/>
        <dbReference type="ChEBI" id="CHEBI:24646"/>
        <dbReference type="ChEBI" id="CHEBI:57540"/>
        <dbReference type="ChEBI" id="CHEBI:57945"/>
        <dbReference type="ChEBI" id="CHEBI:132124"/>
    </reaction>
</comment>
<evidence type="ECO:0000256" key="2">
    <source>
        <dbReference type="HAMAP-Rule" id="MF_01358"/>
    </source>
</evidence>
<gene>
    <name evidence="2" type="primary">nuoD</name>
    <name evidence="4" type="ORF">CQ405_03670</name>
</gene>
<reference evidence="5" key="1">
    <citation type="submission" date="2017-10" db="EMBL/GenBank/DDBJ databases">
        <title>Campylobacter species from seals.</title>
        <authorList>
            <person name="Gilbert M.J."/>
            <person name="Zomer A.L."/>
            <person name="Timmerman A.J."/>
            <person name="Duim B."/>
            <person name="Wagenaar J.A."/>
        </authorList>
    </citation>
    <scope>NUCLEOTIDE SEQUENCE [LARGE SCALE GENOMIC DNA]</scope>
    <source>
        <strain evidence="5">17S00004-5</strain>
    </source>
</reference>
<evidence type="ECO:0000313" key="5">
    <source>
        <dbReference type="Proteomes" id="UP000240535"/>
    </source>
</evidence>
<keyword evidence="2" id="KW-1003">Cell membrane</keyword>
<keyword evidence="2" id="KW-0830">Ubiquinone</keyword>
<dbReference type="OrthoDB" id="9801496at2"/>
<keyword evidence="1 2" id="KW-0472">Membrane</keyword>
<comment type="similarity">
    <text evidence="2">Belongs to the complex I 49 kDa subunit family.</text>
</comment>
<dbReference type="Proteomes" id="UP000240535">
    <property type="component" value="Unassembled WGS sequence"/>
</dbReference>
<dbReference type="NCBIfam" id="TIGR01962">
    <property type="entry name" value="NuoD"/>
    <property type="match status" value="1"/>
</dbReference>
<keyword evidence="2" id="KW-0813">Transport</keyword>
<comment type="caution">
    <text evidence="4">The sequence shown here is derived from an EMBL/GenBank/DDBJ whole genome shotgun (WGS) entry which is preliminary data.</text>
</comment>
<dbReference type="NCBIfam" id="NF004739">
    <property type="entry name" value="PRK06075.1"/>
    <property type="match status" value="1"/>
</dbReference>
<sequence>MQNPTKLRPFFENIEFQKNDSKMVLNFGPQHPAAHGQLRLVLEVDGEKITKAMPGIGYMHRGMEKMAENMIYNEFMPVTDRIDYTASSANNYGLCAAVEKMCGINVPRRAQIIRTILLELNRIAAHLLFLATHALDIGAMTVFLYCFREREYVLDVIESYCGARLTHNSIKIGGVFLDFSDGWTDELLEVCEKILTGIKDYEDLLNSNRIWLLRTQDVGVVSKEMALSWGCSGVMLRASGVQWDIRKEEPYLIYDELDFDVPYATKGDCYARFKCYIQEMKESVKILRQCVNLYYESEPKILADDPKFVSASKEQIMTQNYSLMQHFVLVTQGLKPPKGEIYLATEANKGELGYYIYSTGDSRPYRLKIRTPSFWHCGIYEDLLPGHYIADVSAIICSTNIILGEVDR</sequence>
<comment type="function">
    <text evidence="2">NDH-1 shuttles electrons from NADH, via FMN and iron-sulfur (Fe-S) centers, to quinones in the respiratory chain. The immediate electron acceptor for the enzyme in this species is believed to be ubiquinone. Couples the redox reaction to proton translocation (for every two electrons transferred, four hydrogen ions are translocated across the cytoplasmic membrane), and thus conserves the redox energy in a proton gradient.</text>
</comment>
<keyword evidence="2" id="KW-1278">Translocase</keyword>
<dbReference type="Pfam" id="PF00346">
    <property type="entry name" value="Complex1_49kDa"/>
    <property type="match status" value="1"/>
</dbReference>